<evidence type="ECO:0000259" key="1">
    <source>
        <dbReference type="Pfam" id="PF12680"/>
    </source>
</evidence>
<evidence type="ECO:0000313" key="2">
    <source>
        <dbReference type="EMBL" id="PPJ36690.1"/>
    </source>
</evidence>
<dbReference type="AlphaFoldDB" id="A0A2S6AN94"/>
<dbReference type="OrthoDB" id="1163083at2"/>
<organism evidence="2 3">
    <name type="scientific">Nocardia nova</name>
    <dbReference type="NCBI Taxonomy" id="37330"/>
    <lineage>
        <taxon>Bacteria</taxon>
        <taxon>Bacillati</taxon>
        <taxon>Actinomycetota</taxon>
        <taxon>Actinomycetes</taxon>
        <taxon>Mycobacteriales</taxon>
        <taxon>Nocardiaceae</taxon>
        <taxon>Nocardia</taxon>
    </lineage>
</organism>
<dbReference type="Gene3D" id="3.10.450.50">
    <property type="match status" value="1"/>
</dbReference>
<accession>A0A2S6AN94</accession>
<dbReference type="Pfam" id="PF12680">
    <property type="entry name" value="SnoaL_2"/>
    <property type="match status" value="1"/>
</dbReference>
<protein>
    <submittedName>
        <fullName evidence="2">Polyketide cyclase</fullName>
    </submittedName>
</protein>
<proteinExistence type="predicted"/>
<comment type="caution">
    <text evidence="2">The sequence shown here is derived from an EMBL/GenBank/DDBJ whole genome shotgun (WGS) entry which is preliminary data.</text>
</comment>
<dbReference type="EMBL" id="PSZC01000013">
    <property type="protein sequence ID" value="PPJ36690.1"/>
    <property type="molecule type" value="Genomic_DNA"/>
</dbReference>
<gene>
    <name evidence="2" type="ORF">C5E45_19715</name>
</gene>
<name>A0A2S6AN94_9NOCA</name>
<reference evidence="2 3" key="1">
    <citation type="submission" date="2018-02" db="EMBL/GenBank/DDBJ databases">
        <title>8 Nocardia nova and 1 Nocardia cyriacigeorgica strain used for evolution to TMP-SMX.</title>
        <authorList>
            <person name="Mehta H."/>
            <person name="Weng J."/>
            <person name="Shamoo Y."/>
        </authorList>
    </citation>
    <scope>NUCLEOTIDE SEQUENCE [LARGE SCALE GENOMIC DNA]</scope>
    <source>
        <strain evidence="2 3">MDA3139</strain>
    </source>
</reference>
<dbReference type="SUPFAM" id="SSF54427">
    <property type="entry name" value="NTF2-like"/>
    <property type="match status" value="1"/>
</dbReference>
<dbReference type="InterPro" id="IPR037401">
    <property type="entry name" value="SnoaL-like"/>
</dbReference>
<evidence type="ECO:0000313" key="3">
    <source>
        <dbReference type="Proteomes" id="UP000239874"/>
    </source>
</evidence>
<feature type="domain" description="SnoaL-like" evidence="1">
    <location>
        <begin position="13"/>
        <end position="109"/>
    </location>
</feature>
<dbReference type="Proteomes" id="UP000239874">
    <property type="component" value="Unassembled WGS sequence"/>
</dbReference>
<sequence>MQTNATTETPPPVTAWHRLVDNPDAAGLRDLLAPDVVFRSPAVNTPQNGRDRAFAYLWAALQVLGPTMTYSQEWYEGDSAVLRFSASVDELVIDGVDIIRWDADGRLTEFTVMIRPFKALQAVVDAMGTQLARQR</sequence>
<dbReference type="InterPro" id="IPR032710">
    <property type="entry name" value="NTF2-like_dom_sf"/>
</dbReference>